<evidence type="ECO:0000256" key="2">
    <source>
        <dbReference type="ARBA" id="ARBA00010742"/>
    </source>
</evidence>
<dbReference type="InterPro" id="IPR015168">
    <property type="entry name" value="SsuA/THI5"/>
</dbReference>
<dbReference type="EMBL" id="CP140153">
    <property type="protein sequence ID" value="WQH15272.1"/>
    <property type="molecule type" value="Genomic_DNA"/>
</dbReference>
<comment type="subcellular location">
    <subcellularLocation>
        <location evidence="1">Periplasm</location>
    </subcellularLocation>
</comment>
<name>A0ABZ0YVH6_9GAMM</name>
<evidence type="ECO:0000313" key="6">
    <source>
        <dbReference type="Proteomes" id="UP001327459"/>
    </source>
</evidence>
<reference evidence="5 6" key="1">
    <citation type="submission" date="2023-11" db="EMBL/GenBank/DDBJ databases">
        <title>MicrobeMod: A computational toolkit for identifying prokaryotic methylation and restriction-modification with nanopore sequencing.</title>
        <authorList>
            <person name="Crits-Christoph A."/>
            <person name="Kang S.C."/>
            <person name="Lee H."/>
            <person name="Ostrov N."/>
        </authorList>
    </citation>
    <scope>NUCLEOTIDE SEQUENCE [LARGE SCALE GENOMIC DNA]</scope>
    <source>
        <strain evidence="5 6">ATCC 49870</strain>
    </source>
</reference>
<dbReference type="Pfam" id="PF09084">
    <property type="entry name" value="NMT1"/>
    <property type="match status" value="1"/>
</dbReference>
<evidence type="ECO:0000313" key="5">
    <source>
        <dbReference type="EMBL" id="WQH15272.1"/>
    </source>
</evidence>
<evidence type="ECO:0000256" key="1">
    <source>
        <dbReference type="ARBA" id="ARBA00004418"/>
    </source>
</evidence>
<gene>
    <name evidence="5" type="ORF">SR882_05735</name>
</gene>
<dbReference type="PANTHER" id="PTHR30024">
    <property type="entry name" value="ALIPHATIC SULFONATES-BINDING PROTEIN-RELATED"/>
    <property type="match status" value="1"/>
</dbReference>
<dbReference type="PANTHER" id="PTHR30024:SF47">
    <property type="entry name" value="TAURINE-BINDING PERIPLASMIC PROTEIN"/>
    <property type="match status" value="1"/>
</dbReference>
<comment type="similarity">
    <text evidence="2">Belongs to the bacterial solute-binding protein SsuA/TauA family.</text>
</comment>
<organism evidence="5 6">
    <name type="scientific">Guyparkeria halophila</name>
    <dbReference type="NCBI Taxonomy" id="47960"/>
    <lineage>
        <taxon>Bacteria</taxon>
        <taxon>Pseudomonadati</taxon>
        <taxon>Pseudomonadota</taxon>
        <taxon>Gammaproteobacteria</taxon>
        <taxon>Chromatiales</taxon>
        <taxon>Thioalkalibacteraceae</taxon>
        <taxon>Guyparkeria</taxon>
    </lineage>
</organism>
<keyword evidence="3" id="KW-0732">Signal</keyword>
<dbReference type="Gene3D" id="3.40.190.10">
    <property type="entry name" value="Periplasmic binding protein-like II"/>
    <property type="match status" value="2"/>
</dbReference>
<protein>
    <submittedName>
        <fullName evidence="5">ABC transporter substrate-binding protein</fullName>
    </submittedName>
</protein>
<feature type="domain" description="SsuA/THI5-like" evidence="4">
    <location>
        <begin position="56"/>
        <end position="241"/>
    </location>
</feature>
<proteinExistence type="inferred from homology"/>
<dbReference type="RefSeq" id="WP_322520303.1">
    <property type="nucleotide sequence ID" value="NZ_CP140153.1"/>
</dbReference>
<dbReference type="SUPFAM" id="SSF53850">
    <property type="entry name" value="Periplasmic binding protein-like II"/>
    <property type="match status" value="1"/>
</dbReference>
<evidence type="ECO:0000259" key="4">
    <source>
        <dbReference type="Pfam" id="PF09084"/>
    </source>
</evidence>
<keyword evidence="6" id="KW-1185">Reference proteome</keyword>
<evidence type="ECO:0000256" key="3">
    <source>
        <dbReference type="ARBA" id="ARBA00022729"/>
    </source>
</evidence>
<sequence>MERRQFLVTGALAPLAALLGCEGREPLLRVSGITWVGYEPLFLARELDLLPPDRIRLIESPSNTNSLMQLASGEVEVATLTLDEFILARAGGIPVRIALVFDTSQGADVVMARPGIDRLEDLAGRRIGVEETAAGALMLRKSLEATGLTPEDVIRVPVIGSGQLSAYQEGAIDAVISYEPFASRLAALGATRLHDSSAFPGLIVDVLAVSDHAVNHQPRALTDLLTAYFESLAVIQSSPGRAHRLMAPRLGLTVEGTALAYEGIALLSLADNHAWLKPPATPLREAAITVAEIMQSNALIEQVPDLSNLATAGFLPEGP</sequence>
<dbReference type="Proteomes" id="UP001327459">
    <property type="component" value="Chromosome"/>
</dbReference>
<dbReference type="PROSITE" id="PS51257">
    <property type="entry name" value="PROKAR_LIPOPROTEIN"/>
    <property type="match status" value="1"/>
</dbReference>
<accession>A0ABZ0YVH6</accession>